<evidence type="ECO:0000313" key="1">
    <source>
        <dbReference type="EMBL" id="QGM27269.1"/>
    </source>
</evidence>
<protein>
    <submittedName>
        <fullName evidence="1">Glycoside hydrolase family protein</fullName>
    </submittedName>
</protein>
<evidence type="ECO:0000313" key="2">
    <source>
        <dbReference type="Proteomes" id="UP000405075"/>
    </source>
</evidence>
<dbReference type="GO" id="GO:0016787">
    <property type="term" value="F:hydrolase activity"/>
    <property type="evidence" value="ECO:0007669"/>
    <property type="project" value="UniProtKB-KW"/>
</dbReference>
<organism evidence="1 2">
    <name type="scientific">Acinetobacter towneri</name>
    <dbReference type="NCBI Taxonomy" id="202956"/>
    <lineage>
        <taxon>Bacteria</taxon>
        <taxon>Pseudomonadati</taxon>
        <taxon>Pseudomonadota</taxon>
        <taxon>Gammaproteobacteria</taxon>
        <taxon>Moraxellales</taxon>
        <taxon>Moraxellaceae</taxon>
        <taxon>Acinetobacter</taxon>
    </lineage>
</organism>
<accession>A0AAP9KIP0</accession>
<keyword evidence="1" id="KW-0378">Hydrolase</keyword>
<dbReference type="EMBL" id="CP046045">
    <property type="protein sequence ID" value="QGM27269.1"/>
    <property type="molecule type" value="Genomic_DNA"/>
</dbReference>
<gene>
    <name evidence="1" type="ORF">GJD93_06075</name>
</gene>
<dbReference type="RefSeq" id="WP_154320554.1">
    <property type="nucleotide sequence ID" value="NZ_CP046045.1"/>
</dbReference>
<dbReference type="AlphaFoldDB" id="A0AAP9KIP0"/>
<dbReference type="InterPro" id="IPR023346">
    <property type="entry name" value="Lysozyme-like_dom_sf"/>
</dbReference>
<reference evidence="2" key="1">
    <citation type="submission" date="2019-11" db="EMBL/GenBank/DDBJ databases">
        <title>Escherichia coli 1916D6.</title>
        <authorList>
            <person name="Yao H."/>
            <person name="Du X."/>
            <person name="Yu R."/>
            <person name="Li A."/>
        </authorList>
    </citation>
    <scope>NUCLEOTIDE SEQUENCE [LARGE SCALE GENOMIC DNA]</scope>
    <source>
        <strain evidence="2">19110F47</strain>
    </source>
</reference>
<dbReference type="CDD" id="cd00736">
    <property type="entry name" value="lambda_lys-like"/>
    <property type="match status" value="1"/>
</dbReference>
<sequence length="243" mass="26430">MATYQQLQQLLNNPNARQMLDIIAKAEGVKHGYNTMFGNERFSNLSAHPNVRKAFKQADGKSNVTTAAGRYQFLKRTWDGLARQYGLKDFSPQNQDIAALALLAQNGALPYVLKGDYQTAVKMSGGTWASLPSSPYAQPKRSWSELDLGGGSVSQAPRPQGLTVQQLTAKYGKPKAVDASIFGQPRQPQGLTVQELTAKYGQPKAVDLSIFDGQPQPQGLTVQELTSKYGAPKQVDLSMLGKT</sequence>
<dbReference type="Gene3D" id="1.10.530.10">
    <property type="match status" value="1"/>
</dbReference>
<proteinExistence type="predicted"/>
<dbReference type="SUPFAM" id="SSF53955">
    <property type="entry name" value="Lysozyme-like"/>
    <property type="match status" value="1"/>
</dbReference>
<name>A0AAP9KIP0_9GAMM</name>
<dbReference type="Proteomes" id="UP000405075">
    <property type="component" value="Chromosome"/>
</dbReference>